<dbReference type="InterPro" id="IPR045851">
    <property type="entry name" value="AMP-bd_C_sf"/>
</dbReference>
<feature type="non-terminal residue" evidence="6">
    <location>
        <position position="1"/>
    </location>
</feature>
<dbReference type="Proteomes" id="UP000267464">
    <property type="component" value="Unassembled WGS sequence"/>
</dbReference>
<dbReference type="InterPro" id="IPR042099">
    <property type="entry name" value="ANL_N_sf"/>
</dbReference>
<dbReference type="InterPro" id="IPR006162">
    <property type="entry name" value="Ppantetheine_attach_site"/>
</dbReference>
<dbReference type="CDD" id="cd05930">
    <property type="entry name" value="A_NRPS"/>
    <property type="match status" value="1"/>
</dbReference>
<name>A0A3N7JIA0_9BURK</name>
<dbReference type="Gene3D" id="3.30.559.30">
    <property type="entry name" value="Nonribosomal peptide synthetase, condensation domain"/>
    <property type="match status" value="2"/>
</dbReference>
<dbReference type="PROSITE" id="PS00455">
    <property type="entry name" value="AMP_BINDING"/>
    <property type="match status" value="2"/>
</dbReference>
<dbReference type="InterPro" id="IPR023213">
    <property type="entry name" value="CAT-like_dom_sf"/>
</dbReference>
<dbReference type="FunFam" id="1.10.1200.10:FF:000005">
    <property type="entry name" value="Nonribosomal peptide synthetase 1"/>
    <property type="match status" value="3"/>
</dbReference>
<keyword evidence="7" id="KW-1185">Reference proteome</keyword>
<dbReference type="GO" id="GO:0005737">
    <property type="term" value="C:cytoplasm"/>
    <property type="evidence" value="ECO:0007669"/>
    <property type="project" value="TreeGrafter"/>
</dbReference>
<dbReference type="FunFam" id="3.30.300.30:FF:000010">
    <property type="entry name" value="Enterobactin synthetase component F"/>
    <property type="match status" value="3"/>
</dbReference>
<dbReference type="EMBL" id="QUSW01000015">
    <property type="protein sequence ID" value="RQP21169.1"/>
    <property type="molecule type" value="Genomic_DNA"/>
</dbReference>
<dbReference type="OrthoDB" id="6297021at2"/>
<dbReference type="PANTHER" id="PTHR45527">
    <property type="entry name" value="NONRIBOSOMAL PEPTIDE SYNTHETASE"/>
    <property type="match status" value="1"/>
</dbReference>
<evidence type="ECO:0000256" key="4">
    <source>
        <dbReference type="ARBA" id="ARBA00022553"/>
    </source>
</evidence>
<dbReference type="SUPFAM" id="SSF47336">
    <property type="entry name" value="ACP-like"/>
    <property type="match status" value="3"/>
</dbReference>
<comment type="similarity">
    <text evidence="2">Belongs to the ATP-dependent AMP-binding enzyme family.</text>
</comment>
<dbReference type="CDD" id="cd12116">
    <property type="entry name" value="A_NRPS_Ta1_like"/>
    <property type="match status" value="1"/>
</dbReference>
<dbReference type="InterPro" id="IPR001242">
    <property type="entry name" value="Condensation_dom"/>
</dbReference>
<dbReference type="FunFam" id="2.30.38.10:FF:000001">
    <property type="entry name" value="Non-ribosomal peptide synthetase PvdI"/>
    <property type="match status" value="3"/>
</dbReference>
<dbReference type="InterPro" id="IPR020806">
    <property type="entry name" value="PKS_PP-bd"/>
</dbReference>
<feature type="domain" description="Carrier" evidence="5">
    <location>
        <begin position="1385"/>
        <end position="1459"/>
    </location>
</feature>
<dbReference type="Gene3D" id="3.40.50.1820">
    <property type="entry name" value="alpha/beta hydrolase"/>
    <property type="match status" value="1"/>
</dbReference>
<dbReference type="CDD" id="cd19544">
    <property type="entry name" value="E-C_NRPS"/>
    <property type="match status" value="2"/>
</dbReference>
<dbReference type="SUPFAM" id="SSF52777">
    <property type="entry name" value="CoA-dependent acyltransferases"/>
    <property type="match status" value="4"/>
</dbReference>
<dbReference type="Gene3D" id="1.10.1200.10">
    <property type="entry name" value="ACP-like"/>
    <property type="match status" value="2"/>
</dbReference>
<sequence>VVVDHDSVLQPQRLRQRLQSQGVNVLWLTVGLFNQMAQELADVWSQLRYLIVGGDALDAQVIRRVLAQGGPRHLINGYGPTESTTFAITCEIERVEEGARSIPIGRPIANTRVYILDGRGQPLPQGAVGEIHIAGDGLALGYLNQPQLTSERFVADPHGPAGQKMYRTGDLGRYLGDGNIEFLGRNDHQVKIRGFRIELGEIEARLTQCEGVREAVVLAREDSPGDKRLVAYVVGEQADSQALREQLGAQLPEYMVPQAIVRLDALPLTPNGKVDRKALPAPDGSAYVERGYEAPVGEVEATLARIWAEVLQLERVGRHDNFFELGGHSLLAVSVLGKMRRQGLHSDVGAMFAAPTLAALAATLDAVGNDVQVPTQVIPPGCENITPAMLALVSLNEEQIGRIVATVPGGATNLQDVYPLAPLQEGIFFHHLMSEQGDPYLDHMMFTCSGRDHVERLAQALQVVVDRHDILRTAVAWEGMPEPVQVVWRAARLDVEDVSLDPTEGDIAQQLHALFDPRSHHLDLRRAPMMRLAAAHDPVHGRWVVLWLFHHLLVDHTAIELMQHEMEAHLMGRLHELPAPVPYRNFVAQARHGMSREAHEAFFSEMLREVDEPTAPYGVLDVHGDGAGIVEASRTVDAALGERLRERARVLGVSTAALCHLAWAMVLRRLSGRDDVVFATVLFGRMHSGDGADRAVGLFINTLPLRVRISSRTASDSARDTHEALAQLMRHEHAPLSLAQRCSGVAMPTPLFSTLLNCRRVLRSPQAADERAQLWEGIEFLRAEERTNYPVCLNFNDSGEGFQLNAQVQVPMDAQRICGYLHQALEGLVDALEHSPAAPVRGIEVLPSIERDQLLVQWNATRTEFPQERCIHELFEEQAIQHPDAVAIVHGNELLSYRALNERANRLAHHLRASGVVHEARVAVCLQRGVDMVVALLATLKAGGAYVPLDPAFPIDRIVYTCRDAAPVAVITHRAAGDEVHSRLREALSAQGDAPVFIDVVNDAHQWSGQPATSPAPAASLTPQHLAHLIYTSGSTGRPKGVMIEHISVVNTLAAMGRVLRIEPADRVLALATVAFDIAGLEIFLPLTSGASIVMADRAHGLDPSSLADLLQRHDVTLMQATPTTWRMLLDSGWQGSRRLKALSGGEALSAEVAARLLPRVETLWNAYGPTETTIYSTAVQAGQGGRQTWEPGSIGRPLANTRLYVLDTQHEPVPVGVAGELYIGGAGVARGYFNQPGLSAERFIDDPFAGEADARMYRTGDLARYLPDGQVEYLGRNDFQVKIRGFRIELGEIETRLAQHPQVRQAVVLAREIGGDHRLVAYVVGDHPDAQALRAHLLAGVPEYMVPAAYVSMDALPLTPNGKVDRKALPAPDSTAYLAHGDESPVGETETLLAGLWAQVLGLDRVGRHDNFFELGGHSLLAVSLMERMRQAGLPADVRRLFGHPTVAALAASLGDDRDTVAVPANRIAPGCEAITPDLLPLVALDPAHIDRLVAKVPGGAPNVQDIYPLAPLQEGILFHHLMGGPGDAYLLPAVLAFDTRERLGQYLTALQAVVDRHDVLRTAFHWDDLPQPVQVVWRQARLSVEEVAVDASAGDVASQLRERFHPSRYRLPLDQAPLLRVFIAPDTANNRWVLLLLFHHLCADHTTLGIVQHEIETHLLGASTQLPAAQPFRNHVAQARLGVSNEEHEAFFRAMLADVDEPTAPYGLTEVLAGGFEVSEAHAELDTALAKRLRDCARAAGVSLATVCHLAWAQVLSRLSDRDDVVFGTVLFGRMHGGAGSDRATGMFINTLPIRLRVGEVPVREAVQQAHELLTQLLRHEHAPLALAQRCSGVSAPAPLFSALLNYRHSPMAAPGEAANPSQLSGIEMLHMEERTNYPLCLNVDDLGAGVLLTAQTPPTLDPQRLCAYMRQALQGLAGALESTPHALLRDVDVLPAQERMQLLDEWSMGAVRESAEAFPHEMIQAQAARVPLHAAVVQDGCTLSYADLNTQANRLARHLRRLGVRRDSRVAMCVERSADMVVGLLATLKAGGAYVPLDPSHPVERLAHMIGDSAPALVLTHAAIGASAQTRLLEALEARSPGVVVVDLCADSGRWADEAGGDLGDDLVQMHAEDMAYVVYTSGSTGVPKGVVNTIAGLANRLTWFVDSVLQAPPVTAFKTTIGFVDSVTETLQTLAAGGTLVVVDGPTAKDPLRLAADMQRSGVDTLVLVPSLLAAFMQLDGAPLDSLKTLVCSGERLPPALMHEVMARYPGLRLFNFYGSSEVNGEATAFDCREPVASEGSVIGRPIANMRVVLLDHAGRPVPAGAVGELYVGGPGLARGYLNRPDLTAERFIANPFADGPQDRLFKTGDLGRHRPDGSIEYLGRNDFQVKIRGQRVELGEIEQQLLRHGPVKEAVVLAREDEAGDQRLVAYLVADEAIDVRALREHLARMLPDHMVPAAFVPLDALPMTASGKLDRRALPEPGGHAFVTRGYEPPVGEVEALLARIWADVLKIERVGRHDNFFELGGHSLLAMNATARMRAAGLHAEMSAFFTAPTVAAFVHATQVEWEVSL</sequence>
<dbReference type="InterPro" id="IPR029058">
    <property type="entry name" value="AB_hydrolase_fold"/>
</dbReference>
<dbReference type="Gene3D" id="3.30.300.30">
    <property type="match status" value="3"/>
</dbReference>
<evidence type="ECO:0000256" key="2">
    <source>
        <dbReference type="ARBA" id="ARBA00006432"/>
    </source>
</evidence>
<organism evidence="6 7">
    <name type="scientific">Piscinibacter terrae</name>
    <dbReference type="NCBI Taxonomy" id="2496871"/>
    <lineage>
        <taxon>Bacteria</taxon>
        <taxon>Pseudomonadati</taxon>
        <taxon>Pseudomonadota</taxon>
        <taxon>Betaproteobacteria</taxon>
        <taxon>Burkholderiales</taxon>
        <taxon>Sphaerotilaceae</taxon>
        <taxon>Piscinibacter</taxon>
    </lineage>
</organism>
<dbReference type="Gene3D" id="2.30.38.10">
    <property type="entry name" value="Luciferase, Domain 3"/>
    <property type="match status" value="2"/>
</dbReference>
<evidence type="ECO:0000259" key="5">
    <source>
        <dbReference type="PROSITE" id="PS50075"/>
    </source>
</evidence>
<proteinExistence type="inferred from homology"/>
<keyword evidence="4" id="KW-0597">Phosphoprotein</keyword>
<keyword evidence="3" id="KW-0596">Phosphopantetheine</keyword>
<evidence type="ECO:0000256" key="3">
    <source>
        <dbReference type="ARBA" id="ARBA00022450"/>
    </source>
</evidence>
<dbReference type="FunFam" id="3.40.50.980:FF:000001">
    <property type="entry name" value="Non-ribosomal peptide synthetase"/>
    <property type="match status" value="2"/>
</dbReference>
<accession>A0A3N7JIA0</accession>
<protein>
    <submittedName>
        <fullName evidence="6">Amino acid adenylation domain-containing protein</fullName>
    </submittedName>
</protein>
<dbReference type="SMART" id="SM00823">
    <property type="entry name" value="PKS_PP"/>
    <property type="match status" value="3"/>
</dbReference>
<comment type="cofactor">
    <cofactor evidence="1">
        <name>pantetheine 4'-phosphate</name>
        <dbReference type="ChEBI" id="CHEBI:47942"/>
    </cofactor>
</comment>
<dbReference type="Gene3D" id="3.40.50.980">
    <property type="match status" value="3"/>
</dbReference>
<dbReference type="SUPFAM" id="SSF56801">
    <property type="entry name" value="Acetyl-CoA synthetase-like"/>
    <property type="match status" value="3"/>
</dbReference>
<dbReference type="FunFam" id="3.40.50.12780:FF:000012">
    <property type="entry name" value="Non-ribosomal peptide synthetase"/>
    <property type="match status" value="1"/>
</dbReference>
<evidence type="ECO:0000313" key="6">
    <source>
        <dbReference type="EMBL" id="RQP21169.1"/>
    </source>
</evidence>
<reference evidence="6 7" key="2">
    <citation type="submission" date="2018-12" db="EMBL/GenBank/DDBJ databases">
        <title>Rhizobacter gummiphilus sp. nov., a rubber-degrading bacterium isolated from the soil of a botanical garden in Japan.</title>
        <authorList>
            <person name="Shunsuke S.S."/>
        </authorList>
    </citation>
    <scope>NUCLEOTIDE SEQUENCE [LARGE SCALE GENOMIC DNA]</scope>
    <source>
        <strain evidence="6 7">S-16</strain>
    </source>
</reference>
<evidence type="ECO:0000313" key="7">
    <source>
        <dbReference type="Proteomes" id="UP000267464"/>
    </source>
</evidence>
<dbReference type="Pfam" id="PF13193">
    <property type="entry name" value="AMP-binding_C"/>
    <property type="match status" value="3"/>
</dbReference>
<dbReference type="NCBIfam" id="NF003417">
    <property type="entry name" value="PRK04813.1"/>
    <property type="match status" value="3"/>
</dbReference>
<dbReference type="PANTHER" id="PTHR45527:SF1">
    <property type="entry name" value="FATTY ACID SYNTHASE"/>
    <property type="match status" value="1"/>
</dbReference>
<dbReference type="InterPro" id="IPR009081">
    <property type="entry name" value="PP-bd_ACP"/>
</dbReference>
<dbReference type="Pfam" id="PF00550">
    <property type="entry name" value="PP-binding"/>
    <property type="match status" value="3"/>
</dbReference>
<feature type="domain" description="Carrier" evidence="5">
    <location>
        <begin position="2479"/>
        <end position="2553"/>
    </location>
</feature>
<dbReference type="Gene3D" id="3.40.50.12780">
    <property type="entry name" value="N-terminal domain of ligase-like"/>
    <property type="match status" value="1"/>
</dbReference>
<dbReference type="InterPro" id="IPR000873">
    <property type="entry name" value="AMP-dep_synth/lig_dom"/>
</dbReference>
<gene>
    <name evidence="6" type="ORF">DZC73_29265</name>
</gene>
<dbReference type="GO" id="GO:0043041">
    <property type="term" value="P:amino acid activation for nonribosomal peptide biosynthetic process"/>
    <property type="evidence" value="ECO:0007669"/>
    <property type="project" value="TreeGrafter"/>
</dbReference>
<dbReference type="PROSITE" id="PS50075">
    <property type="entry name" value="CARRIER"/>
    <property type="match status" value="3"/>
</dbReference>
<comment type="caution">
    <text evidence="6">The sequence shown here is derived from an EMBL/GenBank/DDBJ whole genome shotgun (WGS) entry which is preliminary data.</text>
</comment>
<dbReference type="GO" id="GO:0003824">
    <property type="term" value="F:catalytic activity"/>
    <property type="evidence" value="ECO:0007669"/>
    <property type="project" value="InterPro"/>
</dbReference>
<dbReference type="InterPro" id="IPR020845">
    <property type="entry name" value="AMP-binding_CS"/>
</dbReference>
<dbReference type="InterPro" id="IPR010071">
    <property type="entry name" value="AA_adenyl_dom"/>
</dbReference>
<dbReference type="PROSITE" id="PS00012">
    <property type="entry name" value="PHOSPHOPANTETHEINE"/>
    <property type="match status" value="1"/>
</dbReference>
<dbReference type="GO" id="GO:0031177">
    <property type="term" value="F:phosphopantetheine binding"/>
    <property type="evidence" value="ECO:0007669"/>
    <property type="project" value="InterPro"/>
</dbReference>
<dbReference type="InterPro" id="IPR025110">
    <property type="entry name" value="AMP-bd_C"/>
</dbReference>
<dbReference type="Gene3D" id="3.30.559.10">
    <property type="entry name" value="Chloramphenicol acetyltransferase-like domain"/>
    <property type="match status" value="2"/>
</dbReference>
<dbReference type="Pfam" id="PF00668">
    <property type="entry name" value="Condensation"/>
    <property type="match status" value="2"/>
</dbReference>
<dbReference type="InterPro" id="IPR036736">
    <property type="entry name" value="ACP-like_sf"/>
</dbReference>
<dbReference type="Pfam" id="PF00501">
    <property type="entry name" value="AMP-binding"/>
    <property type="match status" value="3"/>
</dbReference>
<reference evidence="6 7" key="1">
    <citation type="submission" date="2018-08" db="EMBL/GenBank/DDBJ databases">
        <authorList>
            <person name="Khan S.A."/>
            <person name="Jeon C.O."/>
            <person name="Chun B.H."/>
            <person name="Jeong S.E."/>
        </authorList>
    </citation>
    <scope>NUCLEOTIDE SEQUENCE [LARGE SCALE GENOMIC DNA]</scope>
    <source>
        <strain evidence="6 7">S-16</strain>
    </source>
</reference>
<feature type="domain" description="Carrier" evidence="5">
    <location>
        <begin position="294"/>
        <end position="368"/>
    </location>
</feature>
<dbReference type="GO" id="GO:0044550">
    <property type="term" value="P:secondary metabolite biosynthetic process"/>
    <property type="evidence" value="ECO:0007669"/>
    <property type="project" value="UniProtKB-ARBA"/>
</dbReference>
<evidence type="ECO:0000256" key="1">
    <source>
        <dbReference type="ARBA" id="ARBA00001957"/>
    </source>
</evidence>
<dbReference type="NCBIfam" id="TIGR01733">
    <property type="entry name" value="AA-adenyl-dom"/>
    <property type="match status" value="2"/>
</dbReference>